<accession>A0AAD4BJ40</accession>
<feature type="domain" description="DUF6532" evidence="1">
    <location>
        <begin position="22"/>
        <end position="216"/>
    </location>
</feature>
<sequence length="238" mass="26662">MSKTRAKAADYDIGTRSIIQTAIGIYCATLLSNDPYAPPVKELEWAKAAWGLACDHHEVKTPHDAVVLKLITARTSHLRGQFKSKAHPAVAAVYGFDTTADANVVEHNRALFLKLKQDSAFIFRCHGDILDDHTGIYMTPAIQQVINAVLFKNKGDDGIQWTKYYNPFPVQGFALTITAIECAINEWETGVCEMIIFKEHEYSGIFRSHLASLDEFDTMTASIELLPRLLQQVYDNGW</sequence>
<name>A0AAD4BJ40_BOLED</name>
<protein>
    <recommendedName>
        <fullName evidence="1">DUF6532 domain-containing protein</fullName>
    </recommendedName>
</protein>
<evidence type="ECO:0000313" key="3">
    <source>
        <dbReference type="Proteomes" id="UP001194468"/>
    </source>
</evidence>
<comment type="caution">
    <text evidence="2">The sequence shown here is derived from an EMBL/GenBank/DDBJ whole genome shotgun (WGS) entry which is preliminary data.</text>
</comment>
<keyword evidence="3" id="KW-1185">Reference proteome</keyword>
<reference evidence="2" key="1">
    <citation type="submission" date="2019-10" db="EMBL/GenBank/DDBJ databases">
        <authorList>
            <consortium name="DOE Joint Genome Institute"/>
            <person name="Kuo A."/>
            <person name="Miyauchi S."/>
            <person name="Kiss E."/>
            <person name="Drula E."/>
            <person name="Kohler A."/>
            <person name="Sanchez-Garcia M."/>
            <person name="Andreopoulos B."/>
            <person name="Barry K.W."/>
            <person name="Bonito G."/>
            <person name="Buee M."/>
            <person name="Carver A."/>
            <person name="Chen C."/>
            <person name="Cichocki N."/>
            <person name="Clum A."/>
            <person name="Culley D."/>
            <person name="Crous P.W."/>
            <person name="Fauchery L."/>
            <person name="Girlanda M."/>
            <person name="Hayes R."/>
            <person name="Keri Z."/>
            <person name="LaButti K."/>
            <person name="Lipzen A."/>
            <person name="Lombard V."/>
            <person name="Magnuson J."/>
            <person name="Maillard F."/>
            <person name="Morin E."/>
            <person name="Murat C."/>
            <person name="Nolan M."/>
            <person name="Ohm R."/>
            <person name="Pangilinan J."/>
            <person name="Pereira M."/>
            <person name="Perotto S."/>
            <person name="Peter M."/>
            <person name="Riley R."/>
            <person name="Sitrit Y."/>
            <person name="Stielow B."/>
            <person name="Szollosi G."/>
            <person name="Zifcakova L."/>
            <person name="Stursova M."/>
            <person name="Spatafora J.W."/>
            <person name="Tedersoo L."/>
            <person name="Vaario L.-M."/>
            <person name="Yamada A."/>
            <person name="Yan M."/>
            <person name="Wang P."/>
            <person name="Xu J."/>
            <person name="Bruns T."/>
            <person name="Baldrian P."/>
            <person name="Vilgalys R."/>
            <person name="Henrissat B."/>
            <person name="Grigoriev I.V."/>
            <person name="Hibbett D."/>
            <person name="Nagy L.G."/>
            <person name="Martin F.M."/>
        </authorList>
    </citation>
    <scope>NUCLEOTIDE SEQUENCE</scope>
    <source>
        <strain evidence="2">BED1</strain>
    </source>
</reference>
<organism evidence="2 3">
    <name type="scientific">Boletus edulis BED1</name>
    <dbReference type="NCBI Taxonomy" id="1328754"/>
    <lineage>
        <taxon>Eukaryota</taxon>
        <taxon>Fungi</taxon>
        <taxon>Dikarya</taxon>
        <taxon>Basidiomycota</taxon>
        <taxon>Agaricomycotina</taxon>
        <taxon>Agaricomycetes</taxon>
        <taxon>Agaricomycetidae</taxon>
        <taxon>Boletales</taxon>
        <taxon>Boletineae</taxon>
        <taxon>Boletaceae</taxon>
        <taxon>Boletoideae</taxon>
        <taxon>Boletus</taxon>
    </lineage>
</organism>
<dbReference type="EMBL" id="WHUW01000048">
    <property type="protein sequence ID" value="KAF8431622.1"/>
    <property type="molecule type" value="Genomic_DNA"/>
</dbReference>
<dbReference type="AlphaFoldDB" id="A0AAD4BJ40"/>
<gene>
    <name evidence="2" type="ORF">L210DRAFT_3415747</name>
</gene>
<evidence type="ECO:0000259" key="1">
    <source>
        <dbReference type="Pfam" id="PF20149"/>
    </source>
</evidence>
<dbReference type="InterPro" id="IPR045341">
    <property type="entry name" value="DUF6532"/>
</dbReference>
<proteinExistence type="predicted"/>
<evidence type="ECO:0000313" key="2">
    <source>
        <dbReference type="EMBL" id="KAF8431622.1"/>
    </source>
</evidence>
<dbReference type="Pfam" id="PF20149">
    <property type="entry name" value="DUF6532"/>
    <property type="match status" value="1"/>
</dbReference>
<reference evidence="2" key="2">
    <citation type="journal article" date="2020" name="Nat. Commun.">
        <title>Large-scale genome sequencing of mycorrhizal fungi provides insights into the early evolution of symbiotic traits.</title>
        <authorList>
            <person name="Miyauchi S."/>
            <person name="Kiss E."/>
            <person name="Kuo A."/>
            <person name="Drula E."/>
            <person name="Kohler A."/>
            <person name="Sanchez-Garcia M."/>
            <person name="Morin E."/>
            <person name="Andreopoulos B."/>
            <person name="Barry K.W."/>
            <person name="Bonito G."/>
            <person name="Buee M."/>
            <person name="Carver A."/>
            <person name="Chen C."/>
            <person name="Cichocki N."/>
            <person name="Clum A."/>
            <person name="Culley D."/>
            <person name="Crous P.W."/>
            <person name="Fauchery L."/>
            <person name="Girlanda M."/>
            <person name="Hayes R.D."/>
            <person name="Keri Z."/>
            <person name="LaButti K."/>
            <person name="Lipzen A."/>
            <person name="Lombard V."/>
            <person name="Magnuson J."/>
            <person name="Maillard F."/>
            <person name="Murat C."/>
            <person name="Nolan M."/>
            <person name="Ohm R.A."/>
            <person name="Pangilinan J."/>
            <person name="Pereira M.F."/>
            <person name="Perotto S."/>
            <person name="Peter M."/>
            <person name="Pfister S."/>
            <person name="Riley R."/>
            <person name="Sitrit Y."/>
            <person name="Stielow J.B."/>
            <person name="Szollosi G."/>
            <person name="Zifcakova L."/>
            <person name="Stursova M."/>
            <person name="Spatafora J.W."/>
            <person name="Tedersoo L."/>
            <person name="Vaario L.M."/>
            <person name="Yamada A."/>
            <person name="Yan M."/>
            <person name="Wang P."/>
            <person name="Xu J."/>
            <person name="Bruns T."/>
            <person name="Baldrian P."/>
            <person name="Vilgalys R."/>
            <person name="Dunand C."/>
            <person name="Henrissat B."/>
            <person name="Grigoriev I.V."/>
            <person name="Hibbett D."/>
            <person name="Nagy L.G."/>
            <person name="Martin F.M."/>
        </authorList>
    </citation>
    <scope>NUCLEOTIDE SEQUENCE</scope>
    <source>
        <strain evidence="2">BED1</strain>
    </source>
</reference>
<dbReference type="Proteomes" id="UP001194468">
    <property type="component" value="Unassembled WGS sequence"/>
</dbReference>